<gene>
    <name evidence="7" type="primary">rplR</name>
    <name evidence="8" type="ORF">UW41_C0002G0069</name>
</gene>
<evidence type="ECO:0000256" key="7">
    <source>
        <dbReference type="HAMAP-Rule" id="MF_01337"/>
    </source>
</evidence>
<evidence type="ECO:0000256" key="6">
    <source>
        <dbReference type="ARBA" id="ARBA00035197"/>
    </source>
</evidence>
<dbReference type="InterPro" id="IPR005484">
    <property type="entry name" value="Ribosomal_uL18_bac/plant/anim"/>
</dbReference>
<keyword evidence="2 7" id="KW-0699">rRNA-binding</keyword>
<comment type="function">
    <text evidence="7">This is one of the proteins that bind and probably mediate the attachment of the 5S RNA into the large ribosomal subunit, where it forms part of the central protuberance.</text>
</comment>
<accession>A0A0G1HT15</accession>
<evidence type="ECO:0000313" key="8">
    <source>
        <dbReference type="EMBL" id="KKT49793.1"/>
    </source>
</evidence>
<dbReference type="GO" id="GO:0008097">
    <property type="term" value="F:5S rRNA binding"/>
    <property type="evidence" value="ECO:0007669"/>
    <property type="project" value="TreeGrafter"/>
</dbReference>
<dbReference type="Gene3D" id="3.30.420.100">
    <property type="match status" value="1"/>
</dbReference>
<dbReference type="NCBIfam" id="TIGR00060">
    <property type="entry name" value="L18_bact"/>
    <property type="match status" value="1"/>
</dbReference>
<evidence type="ECO:0000256" key="4">
    <source>
        <dbReference type="ARBA" id="ARBA00022980"/>
    </source>
</evidence>
<dbReference type="GO" id="GO:0006412">
    <property type="term" value="P:translation"/>
    <property type="evidence" value="ECO:0007669"/>
    <property type="project" value="UniProtKB-UniRule"/>
</dbReference>
<proteinExistence type="inferred from homology"/>
<dbReference type="GO" id="GO:0003735">
    <property type="term" value="F:structural constituent of ribosome"/>
    <property type="evidence" value="ECO:0007669"/>
    <property type="project" value="InterPro"/>
</dbReference>
<dbReference type="PATRIC" id="fig|1618392.3.peg.124"/>
<keyword evidence="4 7" id="KW-0689">Ribosomal protein</keyword>
<evidence type="ECO:0000256" key="2">
    <source>
        <dbReference type="ARBA" id="ARBA00022730"/>
    </source>
</evidence>
<dbReference type="Pfam" id="PF00861">
    <property type="entry name" value="Ribosomal_L18p"/>
    <property type="match status" value="1"/>
</dbReference>
<organism evidence="8 9">
    <name type="scientific">Candidatus Collierbacteria bacterium GW2011_GWC2_44_18</name>
    <dbReference type="NCBI Taxonomy" id="1618392"/>
    <lineage>
        <taxon>Bacteria</taxon>
        <taxon>Candidatus Collieribacteriota</taxon>
    </lineage>
</organism>
<dbReference type="SUPFAM" id="SSF53137">
    <property type="entry name" value="Translational machinery components"/>
    <property type="match status" value="1"/>
</dbReference>
<dbReference type="EMBL" id="LCIE01000002">
    <property type="protein sequence ID" value="KKT49793.1"/>
    <property type="molecule type" value="Genomic_DNA"/>
</dbReference>
<dbReference type="InterPro" id="IPR004389">
    <property type="entry name" value="Ribosomal_uL18_bac-type"/>
</dbReference>
<evidence type="ECO:0000256" key="5">
    <source>
        <dbReference type="ARBA" id="ARBA00023274"/>
    </source>
</evidence>
<dbReference type="STRING" id="1618392.UW41_C0002G0069"/>
<dbReference type="HAMAP" id="MF_01337_B">
    <property type="entry name" value="Ribosomal_uL18_B"/>
    <property type="match status" value="1"/>
</dbReference>
<dbReference type="GO" id="GO:0022625">
    <property type="term" value="C:cytosolic large ribosomal subunit"/>
    <property type="evidence" value="ECO:0007669"/>
    <property type="project" value="TreeGrafter"/>
</dbReference>
<protein>
    <recommendedName>
        <fullName evidence="6 7">Large ribosomal subunit protein uL18</fullName>
    </recommendedName>
</protein>
<keyword evidence="3 7" id="KW-0694">RNA-binding</keyword>
<evidence type="ECO:0000256" key="1">
    <source>
        <dbReference type="ARBA" id="ARBA00007116"/>
    </source>
</evidence>
<evidence type="ECO:0000313" key="9">
    <source>
        <dbReference type="Proteomes" id="UP000034172"/>
    </source>
</evidence>
<name>A0A0G1HT15_9BACT</name>
<comment type="similarity">
    <text evidence="1 7">Belongs to the universal ribosomal protein uL18 family.</text>
</comment>
<reference evidence="8 9" key="1">
    <citation type="journal article" date="2015" name="Nature">
        <title>rRNA introns, odd ribosomes, and small enigmatic genomes across a large radiation of phyla.</title>
        <authorList>
            <person name="Brown C.T."/>
            <person name="Hug L.A."/>
            <person name="Thomas B.C."/>
            <person name="Sharon I."/>
            <person name="Castelle C.J."/>
            <person name="Singh A."/>
            <person name="Wilkins M.J."/>
            <person name="Williams K.H."/>
            <person name="Banfield J.F."/>
        </authorList>
    </citation>
    <scope>NUCLEOTIDE SEQUENCE [LARGE SCALE GENOMIC DNA]</scope>
</reference>
<dbReference type="CDD" id="cd00432">
    <property type="entry name" value="Ribosomal_L18_L5e"/>
    <property type="match status" value="1"/>
</dbReference>
<keyword evidence="5 7" id="KW-0687">Ribonucleoprotein</keyword>
<comment type="caution">
    <text evidence="8">The sequence shown here is derived from an EMBL/GenBank/DDBJ whole genome shotgun (WGS) entry which is preliminary data.</text>
</comment>
<comment type="subunit">
    <text evidence="7">Part of the 50S ribosomal subunit; part of the 5S rRNA/L5/L18/L25 subcomplex. Contacts the 5S and 23S rRNAs.</text>
</comment>
<dbReference type="PANTHER" id="PTHR12899">
    <property type="entry name" value="39S RIBOSOMAL PROTEIN L18, MITOCHONDRIAL"/>
    <property type="match status" value="1"/>
</dbReference>
<dbReference type="PANTHER" id="PTHR12899:SF3">
    <property type="entry name" value="LARGE RIBOSOMAL SUBUNIT PROTEIN UL18M"/>
    <property type="match status" value="1"/>
</dbReference>
<dbReference type="AlphaFoldDB" id="A0A0G1HT15"/>
<dbReference type="InterPro" id="IPR057268">
    <property type="entry name" value="Ribosomal_L18"/>
</dbReference>
<evidence type="ECO:0000256" key="3">
    <source>
        <dbReference type="ARBA" id="ARBA00022884"/>
    </source>
</evidence>
<dbReference type="Proteomes" id="UP000034172">
    <property type="component" value="Unassembled WGS sequence"/>
</dbReference>
<sequence length="114" mass="12644">MNKHLTSQQIRAGRIRAKLLSVTTRPRLTVNRSNSHIFAQILDQSGKVVVAFGSQALKKFKGNKTEMATEVGKKLGEMAKEKKVSTVVFDRGSYRFHGRVKALAEAVRASGLKF</sequence>